<feature type="chain" id="PRO_5019042458" description="CBM-cenC domain-containing protein" evidence="1">
    <location>
        <begin position="22"/>
        <end position="181"/>
    </location>
</feature>
<name>A0A444MT63_9SPHI</name>
<sequence>MKIYTLLGCVLFFLLAHTASAQKNLVSNGGFEDALSDWTADNTAKITPWDYKGGKNACAIIVYNANNWVGLSQSVRIPKNTLGMEFSGWLKTINVVKGDDEWKGAIFNIEFLDKADKKIGDGENIARLSGDHDWEQAKKQVKVPATAVSFRVLLAMGYASGTMLIDDITAKVLNAEEVAKL</sequence>
<dbReference type="RefSeq" id="WP_128532869.1">
    <property type="nucleotide sequence ID" value="NZ_SBIW01000002.1"/>
</dbReference>
<comment type="caution">
    <text evidence="2">The sequence shown here is derived from an EMBL/GenBank/DDBJ whole genome shotgun (WGS) entry which is preliminary data.</text>
</comment>
<keyword evidence="3" id="KW-1185">Reference proteome</keyword>
<evidence type="ECO:0000313" key="2">
    <source>
        <dbReference type="EMBL" id="RWY55816.1"/>
    </source>
</evidence>
<protein>
    <recommendedName>
        <fullName evidence="4">CBM-cenC domain-containing protein</fullName>
    </recommendedName>
</protein>
<organism evidence="2 3">
    <name type="scientific">Mucilaginibacter gilvus</name>
    <dbReference type="NCBI Taxonomy" id="2305909"/>
    <lineage>
        <taxon>Bacteria</taxon>
        <taxon>Pseudomonadati</taxon>
        <taxon>Bacteroidota</taxon>
        <taxon>Sphingobacteriia</taxon>
        <taxon>Sphingobacteriales</taxon>
        <taxon>Sphingobacteriaceae</taxon>
        <taxon>Mucilaginibacter</taxon>
    </lineage>
</organism>
<reference evidence="2 3" key="1">
    <citation type="submission" date="2019-01" db="EMBL/GenBank/DDBJ databases">
        <title>Mucilaginibacter antarcticum sp. nov., isolated from antarctic soil.</title>
        <authorList>
            <person name="Yan Y.-Q."/>
            <person name="Du Z.-J."/>
        </authorList>
    </citation>
    <scope>NUCLEOTIDE SEQUENCE [LARGE SCALE GENOMIC DNA]</scope>
    <source>
        <strain evidence="2 3">F01003</strain>
    </source>
</reference>
<dbReference type="AlphaFoldDB" id="A0A444MT63"/>
<evidence type="ECO:0000256" key="1">
    <source>
        <dbReference type="SAM" id="SignalP"/>
    </source>
</evidence>
<dbReference type="Proteomes" id="UP000286701">
    <property type="component" value="Unassembled WGS sequence"/>
</dbReference>
<evidence type="ECO:0000313" key="3">
    <source>
        <dbReference type="Proteomes" id="UP000286701"/>
    </source>
</evidence>
<dbReference type="Gene3D" id="2.60.120.260">
    <property type="entry name" value="Galactose-binding domain-like"/>
    <property type="match status" value="1"/>
</dbReference>
<evidence type="ECO:0008006" key="4">
    <source>
        <dbReference type="Google" id="ProtNLM"/>
    </source>
</evidence>
<feature type="signal peptide" evidence="1">
    <location>
        <begin position="1"/>
        <end position="21"/>
    </location>
</feature>
<keyword evidence="1" id="KW-0732">Signal</keyword>
<dbReference type="EMBL" id="SBIW01000002">
    <property type="protein sequence ID" value="RWY55816.1"/>
    <property type="molecule type" value="Genomic_DNA"/>
</dbReference>
<accession>A0A444MT63</accession>
<proteinExistence type="predicted"/>
<dbReference type="OrthoDB" id="673539at2"/>
<gene>
    <name evidence="2" type="ORF">EPL05_05435</name>
</gene>